<keyword evidence="2" id="KW-1185">Reference proteome</keyword>
<proteinExistence type="predicted"/>
<gene>
    <name evidence="1" type="ORF">KDA_40270</name>
</gene>
<dbReference type="RefSeq" id="WP_126628749.1">
    <property type="nucleotide sequence ID" value="NZ_BIFT01000001.1"/>
</dbReference>
<protein>
    <submittedName>
        <fullName evidence="1">Uncharacterized protein</fullName>
    </submittedName>
</protein>
<evidence type="ECO:0000313" key="2">
    <source>
        <dbReference type="Proteomes" id="UP000287171"/>
    </source>
</evidence>
<comment type="caution">
    <text evidence="1">The sequence shown here is derived from an EMBL/GenBank/DDBJ whole genome shotgun (WGS) entry which is preliminary data.</text>
</comment>
<name>A0A402BAW1_9CHLR</name>
<accession>A0A402BAW1</accession>
<evidence type="ECO:0000313" key="1">
    <source>
        <dbReference type="EMBL" id="GCE28543.1"/>
    </source>
</evidence>
<dbReference type="Proteomes" id="UP000287171">
    <property type="component" value="Unassembled WGS sequence"/>
</dbReference>
<organism evidence="1 2">
    <name type="scientific">Dictyobacter alpinus</name>
    <dbReference type="NCBI Taxonomy" id="2014873"/>
    <lineage>
        <taxon>Bacteria</taxon>
        <taxon>Bacillati</taxon>
        <taxon>Chloroflexota</taxon>
        <taxon>Ktedonobacteria</taxon>
        <taxon>Ktedonobacterales</taxon>
        <taxon>Dictyobacteraceae</taxon>
        <taxon>Dictyobacter</taxon>
    </lineage>
</organism>
<dbReference type="EMBL" id="BIFT01000001">
    <property type="protein sequence ID" value="GCE28543.1"/>
    <property type="molecule type" value="Genomic_DNA"/>
</dbReference>
<sequence length="151" mass="17980">MNKQELPSPYQELYLHCLSQLPEVARTTVMEQAFVRCDVLTEQEEEFYDSLSKQEYMYYDFAKYLCIVFLFFPSEDRSSDEKAIGTYIRSNINTRYSLINKWKESREKYSSMAEKSEYAIGDLEGQIQNYLQLIKLMHDSFGLYVNMVEPY</sequence>
<dbReference type="AlphaFoldDB" id="A0A402BAW1"/>
<reference evidence="2" key="1">
    <citation type="submission" date="2018-12" db="EMBL/GenBank/DDBJ databases">
        <title>Tengunoibacter tsumagoiensis gen. nov., sp. nov., Dictyobacter kobayashii sp. nov., D. alpinus sp. nov., and D. joshuensis sp. nov. and description of Dictyobacteraceae fam. nov. within the order Ktedonobacterales isolated from Tengu-no-mugimeshi.</title>
        <authorList>
            <person name="Wang C.M."/>
            <person name="Zheng Y."/>
            <person name="Sakai Y."/>
            <person name="Toyoda A."/>
            <person name="Minakuchi Y."/>
            <person name="Abe K."/>
            <person name="Yokota A."/>
            <person name="Yabe S."/>
        </authorList>
    </citation>
    <scope>NUCLEOTIDE SEQUENCE [LARGE SCALE GENOMIC DNA]</scope>
    <source>
        <strain evidence="2">Uno16</strain>
    </source>
</reference>